<dbReference type="GO" id="GO:0030018">
    <property type="term" value="C:Z disc"/>
    <property type="evidence" value="ECO:0007669"/>
    <property type="project" value="TreeGrafter"/>
</dbReference>
<dbReference type="STRING" id="51028.A0A0N4V1U6"/>
<dbReference type="SUPFAM" id="SSF47473">
    <property type="entry name" value="EF-hand"/>
    <property type="match status" value="1"/>
</dbReference>
<dbReference type="PANTHER" id="PTHR46399">
    <property type="entry name" value="B30.2/SPRY DOMAIN-CONTAINING PROTEIN"/>
    <property type="match status" value="1"/>
</dbReference>
<name>A0A0N4V1U6_ENTVE</name>
<evidence type="ECO:0000256" key="7">
    <source>
        <dbReference type="ARBA" id="ARBA00023136"/>
    </source>
</evidence>
<dbReference type="PANTHER" id="PTHR46399:SF8">
    <property type="entry name" value="B30.2_SPRY DOMAIN-CONTAINING PROTEIN"/>
    <property type="match status" value="1"/>
</dbReference>
<evidence type="ECO:0000256" key="1">
    <source>
        <dbReference type="ARBA" id="ARBA00004127"/>
    </source>
</evidence>
<dbReference type="GO" id="GO:0005509">
    <property type="term" value="F:calcium ion binding"/>
    <property type="evidence" value="ECO:0007669"/>
    <property type="project" value="InterPro"/>
</dbReference>
<dbReference type="WBParaSite" id="EVEC_0000394301-mRNA-1">
    <property type="protein sequence ID" value="EVEC_0000394301-mRNA-1"/>
    <property type="gene ID" value="EVEC_0000394301"/>
</dbReference>
<dbReference type="Proteomes" id="UP000274131">
    <property type="component" value="Unassembled WGS sequence"/>
</dbReference>
<reference evidence="13 14" key="2">
    <citation type="submission" date="2018-10" db="EMBL/GenBank/DDBJ databases">
        <authorList>
            <consortium name="Pathogen Informatics"/>
        </authorList>
    </citation>
    <scope>NUCLEOTIDE SEQUENCE [LARGE SCALE GENOMIC DNA]</scope>
</reference>
<keyword evidence="4" id="KW-0106">Calcium</keyword>
<dbReference type="GO" id="GO:0014808">
    <property type="term" value="P:release of sequestered calcium ion into cytosol by sarcoplasmic reticulum"/>
    <property type="evidence" value="ECO:0007669"/>
    <property type="project" value="TreeGrafter"/>
</dbReference>
<dbReference type="Pfam" id="PF01365">
    <property type="entry name" value="RYDR_ITPR"/>
    <property type="match status" value="1"/>
</dbReference>
<protein>
    <submittedName>
        <fullName evidence="15">EF-hand domain-containing protein</fullName>
    </submittedName>
</protein>
<dbReference type="InterPro" id="IPR018247">
    <property type="entry name" value="EF_Hand_1_Ca_BS"/>
</dbReference>
<evidence type="ECO:0000313" key="14">
    <source>
        <dbReference type="Proteomes" id="UP000274131"/>
    </source>
</evidence>
<evidence type="ECO:0000313" key="15">
    <source>
        <dbReference type="WBParaSite" id="EVEC_0000394301-mRNA-1"/>
    </source>
</evidence>
<dbReference type="GO" id="GO:0006941">
    <property type="term" value="P:striated muscle contraction"/>
    <property type="evidence" value="ECO:0007669"/>
    <property type="project" value="TreeGrafter"/>
</dbReference>
<evidence type="ECO:0000256" key="9">
    <source>
        <dbReference type="ARBA" id="ARBA00023303"/>
    </source>
</evidence>
<dbReference type="OrthoDB" id="300855at2759"/>
<evidence type="ECO:0000256" key="8">
    <source>
        <dbReference type="ARBA" id="ARBA00023286"/>
    </source>
</evidence>
<feature type="transmembrane region" description="Helical" evidence="11">
    <location>
        <begin position="2767"/>
        <end position="2792"/>
    </location>
</feature>
<dbReference type="Pfam" id="PF00520">
    <property type="entry name" value="Ion_trans"/>
    <property type="match status" value="1"/>
</dbReference>
<dbReference type="GO" id="GO:0005219">
    <property type="term" value="F:ryanodine-sensitive calcium-release channel activity"/>
    <property type="evidence" value="ECO:0007669"/>
    <property type="project" value="TreeGrafter"/>
</dbReference>
<dbReference type="Pfam" id="PF08454">
    <property type="entry name" value="RIH_assoc"/>
    <property type="match status" value="1"/>
</dbReference>
<feature type="compositionally biased region" description="Basic and acidic residues" evidence="10">
    <location>
        <begin position="755"/>
        <end position="769"/>
    </location>
</feature>
<dbReference type="FunFam" id="1.10.287.70:FF:000017">
    <property type="entry name" value="ryanodine receptor isoform X2"/>
    <property type="match status" value="1"/>
</dbReference>
<feature type="transmembrane region" description="Helical" evidence="11">
    <location>
        <begin position="2813"/>
        <end position="2833"/>
    </location>
</feature>
<accession>A0A0N4V1U6</accession>
<dbReference type="InterPro" id="IPR013662">
    <property type="entry name" value="RIH_assoc-dom"/>
</dbReference>
<dbReference type="InterPro" id="IPR015925">
    <property type="entry name" value="Ryanodine_IP3_receptor"/>
</dbReference>
<organism evidence="15">
    <name type="scientific">Enterobius vermicularis</name>
    <name type="common">Human pinworm</name>
    <dbReference type="NCBI Taxonomy" id="51028"/>
    <lineage>
        <taxon>Eukaryota</taxon>
        <taxon>Metazoa</taxon>
        <taxon>Ecdysozoa</taxon>
        <taxon>Nematoda</taxon>
        <taxon>Chromadorea</taxon>
        <taxon>Rhabditida</taxon>
        <taxon>Spirurina</taxon>
        <taxon>Oxyuridomorpha</taxon>
        <taxon>Oxyuroidea</taxon>
        <taxon>Oxyuridae</taxon>
        <taxon>Enterobius</taxon>
    </lineage>
</organism>
<dbReference type="InterPro" id="IPR000699">
    <property type="entry name" value="RIH_dom"/>
</dbReference>
<feature type="region of interest" description="Disordered" evidence="10">
    <location>
        <begin position="750"/>
        <end position="769"/>
    </location>
</feature>
<feature type="transmembrane region" description="Helical" evidence="11">
    <location>
        <begin position="2853"/>
        <end position="2872"/>
    </location>
</feature>
<evidence type="ECO:0000313" key="13">
    <source>
        <dbReference type="EMBL" id="VDD88508.1"/>
    </source>
</evidence>
<feature type="region of interest" description="Disordered" evidence="10">
    <location>
        <begin position="2399"/>
        <end position="2433"/>
    </location>
</feature>
<keyword evidence="7 11" id="KW-0472">Membrane</keyword>
<evidence type="ECO:0000256" key="4">
    <source>
        <dbReference type="ARBA" id="ARBA00022837"/>
    </source>
</evidence>
<evidence type="ECO:0000256" key="2">
    <source>
        <dbReference type="ARBA" id="ARBA00022448"/>
    </source>
</evidence>
<dbReference type="GO" id="GO:0005790">
    <property type="term" value="C:smooth endoplasmic reticulum"/>
    <property type="evidence" value="ECO:0007669"/>
    <property type="project" value="TreeGrafter"/>
</dbReference>
<keyword evidence="5 11" id="KW-1133">Transmembrane helix</keyword>
<dbReference type="Gene3D" id="1.10.238.10">
    <property type="entry name" value="EF-hand"/>
    <property type="match status" value="1"/>
</dbReference>
<dbReference type="EMBL" id="UXUI01007648">
    <property type="protein sequence ID" value="VDD88508.1"/>
    <property type="molecule type" value="Genomic_DNA"/>
</dbReference>
<dbReference type="PROSITE" id="PS00018">
    <property type="entry name" value="EF_HAND_1"/>
    <property type="match status" value="2"/>
</dbReference>
<dbReference type="GO" id="GO:0042383">
    <property type="term" value="C:sarcolemma"/>
    <property type="evidence" value="ECO:0007669"/>
    <property type="project" value="TreeGrafter"/>
</dbReference>
<keyword evidence="8" id="KW-1071">Ligand-gated ion channel</keyword>
<reference evidence="15" key="1">
    <citation type="submission" date="2016-04" db="UniProtKB">
        <authorList>
            <consortium name="WormBaseParasite"/>
        </authorList>
    </citation>
    <scope>IDENTIFICATION</scope>
</reference>
<evidence type="ECO:0000256" key="10">
    <source>
        <dbReference type="SAM" id="MobiDB-lite"/>
    </source>
</evidence>
<evidence type="ECO:0000256" key="5">
    <source>
        <dbReference type="ARBA" id="ARBA00022989"/>
    </source>
</evidence>
<dbReference type="FunFam" id="1.10.490.160:FF:000006">
    <property type="entry name" value="Protein CBR-LIPL-6"/>
    <property type="match status" value="1"/>
</dbReference>
<dbReference type="InterPro" id="IPR003032">
    <property type="entry name" value="Ryanodine_rcpt"/>
</dbReference>
<dbReference type="SMART" id="SM00054">
    <property type="entry name" value="EFh"/>
    <property type="match status" value="2"/>
</dbReference>
<comment type="subcellular location">
    <subcellularLocation>
        <location evidence="1">Endomembrane system</location>
        <topology evidence="1">Multi-pass membrane protein</topology>
    </subcellularLocation>
</comment>
<feature type="transmembrane region" description="Helical" evidence="11">
    <location>
        <begin position="2725"/>
        <end position="2747"/>
    </location>
</feature>
<dbReference type="FunFam" id="1.10.238.10:FF:000132">
    <property type="entry name" value="Ryanodine receptor 44F"/>
    <property type="match status" value="1"/>
</dbReference>
<evidence type="ECO:0000256" key="3">
    <source>
        <dbReference type="ARBA" id="ARBA00022692"/>
    </source>
</evidence>
<dbReference type="CDD" id="cd00051">
    <property type="entry name" value="EFh"/>
    <property type="match status" value="1"/>
</dbReference>
<dbReference type="InterPro" id="IPR005821">
    <property type="entry name" value="Ion_trans_dom"/>
</dbReference>
<sequence length="2974" mass="340855">MDNNELALALKEEELDKVTVYLSRCGLQPNTDLLAKGYPDLGWDPVEGERYIDFLRFCVWINGENVEENANLVIRLLIRRPECLGVALKGEGQGLFAAFKEAIALSEDIRALEEGVHPAALSSGLLGENAHYPSKEVEKEDYIDLGAAILDFYSSLVDLLAKCAPDPVTIQEGKGDSVRARAILRSLISLDDLGQILALRFTIPNLAASTLADGQQIVAGSGPLPGLLPSHKQSVLLFLDRVYGIDSQEMLFQFLEQSFLPDLRAATMMDSPRALESDTALALNRYLCNAVLPLLTNHSHFFADSEHHAALLDATLHTVYRMNRLQSLTKNQRDAVSDFLVAITRELPPSMMVKLMRKVIIDIQEMAENILVPLRLMTLHYERCSKYYGSGNVYGVAGETEKRLSMLLFYAIFDSLGSKPYDPELFGKALPCLSAIGKHHSNENDKGVWVPKPIDVTSFDLSSDLDDMTTKFAEHFHDSWAARKFQIEKGWHHGDIYSRQALTHPRLKPFSLLQDYETAFYKERCSECLRALLAWNYSIELTDQDAAEKAAQNHTTSGTTIENFSPKPIDLSSMTLEKEMVAAAEKMAEHSHNIWANKVRISQLDSRTFDYGKWGYAWNKKYTQEWTFMSAIVTEELIETHSIAGLVDHIEFGWARTPDMLALGSEYLCFQAYWVAGTAVFNVYPMVFKELSTKGGNMPIPLVPWDLLTDYERRKDRFRAAEILKFLQYHGYRVYRLDQNQIMPRSAPRYSSDFSMHDSEPSVERVKSEGERSSVEKRFAYNLLEKLIQYLEQASVKMKPIKPSHELTRRNSFRKEGQDVKFFEKVSSFQNSLDFLQVVLPLMHSYFNAHKGYFMATSSIVTTGTASNKEKEMVAKLGFTHYQTLVKINSDIVRTNLLTFFNNCADDLFAAVKELQENGQYSLLRGQNMTSWVSLEFANQMVIPVLTTMFAHFSRNHFGTDILLDEIQAACYKILDSAYLLTCLGSQSTQRTTIGFETDKHRPGLGQCLSAFSGCFPVAFLEADFNKNNKYSVLAKSQEQSVQVQEMLQNLSAHLPELEKLLSDIEEVSQNSVMYRDRPHVYDVDLPLLCSYLTYWWQYGPDGGNGMGEPITTVNSSHMNRIFCSLLQLMRYHIGVESATWLCRVNYFSVQIIQYVTCDPVKDYMLPIAEKLRHLAEKAYKDEEHMRTHPDDADEGTVAEDNARLVRDVYAFFPILMKYCDLHRAQWLKTPSYETDGVYENVAVIFKIWSLSQHFKREELNFMAQYEEGNMSFGTAEMKTGKAAIAERKKKRREGQVRRDKHANSIVIACLKRLLPVGLNVFGGRELDVVQQTKEKFLSKENEDKIREFVRSLLEIPVKTDPTDKNAWQLNLYRKIGKSQMRGTDEMTQDGVVEKIFNMGQVSAILHVMTRVRELKRRRGQRIVSSILRFAAEVSFLWHAKFSPRFQLSYLIVYYHGSSISWFVKCLEENDFNAKEASSCGMLQDGPFVRHSKVTSRIYVTSRLEKEDRWKKVLTLQRKRMAISLITASHLYRVEKHRGINFFLPAFSKLWLEEEAVGQEALITELTTQAEQSEENRRWKIPDDDVLVLEEVADDNQFFCFCYVLFSELRLLRQQRPPDPLSQLIQCFQRAATSEESEASLLANDALFINYARVMYKSIHVEEEDDGGDDESEIDQAEKEEKSQALRAEQTVLADRGAAIMCLMYLSACNGEPSEMVAETLQLGIHLLSGGNSDIQKMLIDYLQSKKDVRFFTSVAGLMNKCSVLNLEMFERQIKVFFLERFLMEHKAAFVQNFDWMGFTFTVLKAEGLGMGAELAAGDNQNLNDADFTCSLFRFLQLTCEGHNLVTFVFTAIAEKGLCFAKVSRCQRDKGINFLNFCALKNLFEILTASAFVSFVIEASNRYDTPVTRYWFSRFLKVDFAVREFQNYLRSQPGHTTSVNLINCTVDYLLRLQESVMDFYWHYSSKEVIDEGGKEYFLRAIQVCSQGPCVGNQMTLANSRLWDAINGFFFLFAHMMEKLYKNSTQLELLREFLNLQKDMIVLMLSMLEGNVLNGPIGKQMVDALVESQQCVEMILKFSDMFLKLKDLTTSQAFQDFDTNKDGWISPKEFQRAMESQKMYTVEEITYLMMCTDVNNDGKVDYMEFTERFHNPARDIGRIHWKLSREDQFILVCFNLAVLLINLKEHITNDPRLEKIIEKANALLEYFDPYLGRIEIMGSSKRVEKIYFEIQEAWLEQDSKNSFLFNVLQDDGGDQGKLEAFINFCEDTIFEITRTFKTGLDYGVSAANALKPSNLNKSFKIIFGRFRTMTWPQLVFEILRLSFWGGCRLTVFMYLLACTVFRFGYFLVTTAKEEEEEEQTVLPMLETAPNRHSHLHSTDLPSFAPRSHDFDVFGVHVHSDQTPTTPLNTKPEDDVAGAPASVTATETPQRPTALISPTKLELVNPASNYVYDTRSVTSVQYEAGSPLSQAGTDYGVSSDYYEPKIADQSFPKSKGSILSCYIHRNYATLIFLSGNDEDSEVVETVYITGMVLPYISYEVTGWMLAQVSIYMEIFHTVFSEARSGVCIVKPEFILYYHLNEFSGAVLDKCNSRSCFFCIACIVLSAEGERFFIPLITFKREKEVARRLMFDGRWVTEEEDEERGLVDSIMWYLDRIVISSKSFPVKYWDKFVRRKTKQKFRDQVDEAILDALLGEEKAAGDTSFDYRYTCWLWSGVILTNGQFLYRVLYLFASACGVFVSPFFYAFHLIDVVLSFPMLKAILQSVTHNLQQLILTIMMTLVVVYLYTVVAFNFFRKFYVQEGEEGEEPDRKCHNMLTVCLLTGLILGVTTGGGIGDELESPYGDEHEYARMAYDLSFFFFVIIILLAIMQGLIIDAFGELRDQQESATEKLESSCFICDIGKETFDRLPRGFEIHTTKEHNFANYLFFLQHLVNKDETEYTGQETYVREKYDNRDWEFFPVGECFVKQYEDQLLQS</sequence>
<dbReference type="InterPro" id="IPR011992">
    <property type="entry name" value="EF-hand-dom_pair"/>
</dbReference>
<dbReference type="Pfam" id="PF02026">
    <property type="entry name" value="RyR"/>
    <property type="match status" value="2"/>
</dbReference>
<gene>
    <name evidence="13" type="ORF">EVEC_LOCUS3651</name>
</gene>
<keyword evidence="14" id="KW-1185">Reference proteome</keyword>
<evidence type="ECO:0000259" key="12">
    <source>
        <dbReference type="PROSITE" id="PS50222"/>
    </source>
</evidence>
<evidence type="ECO:0000256" key="6">
    <source>
        <dbReference type="ARBA" id="ARBA00023065"/>
    </source>
</evidence>
<dbReference type="InterPro" id="IPR002048">
    <property type="entry name" value="EF_hand_dom"/>
</dbReference>
<keyword evidence="6" id="KW-0406">Ion transport</keyword>
<dbReference type="Pfam" id="PF13499">
    <property type="entry name" value="EF-hand_7"/>
    <property type="match status" value="1"/>
</dbReference>
<dbReference type="GO" id="GO:0034704">
    <property type="term" value="C:calcium channel complex"/>
    <property type="evidence" value="ECO:0007669"/>
    <property type="project" value="TreeGrafter"/>
</dbReference>
<keyword evidence="9" id="KW-0407">Ion channel</keyword>
<dbReference type="Gene3D" id="1.10.287.70">
    <property type="match status" value="1"/>
</dbReference>
<feature type="transmembrane region" description="Helical" evidence="11">
    <location>
        <begin position="2328"/>
        <end position="2347"/>
    </location>
</feature>
<feature type="domain" description="EF-hand" evidence="12">
    <location>
        <begin position="2084"/>
        <end position="2119"/>
    </location>
</feature>
<evidence type="ECO:0000256" key="11">
    <source>
        <dbReference type="SAM" id="Phobius"/>
    </source>
</evidence>
<keyword evidence="2" id="KW-0813">Transport</keyword>
<keyword evidence="3 11" id="KW-0812">Transmembrane</keyword>
<dbReference type="GO" id="GO:0033017">
    <property type="term" value="C:sarcoplasmic reticulum membrane"/>
    <property type="evidence" value="ECO:0007669"/>
    <property type="project" value="TreeGrafter"/>
</dbReference>
<proteinExistence type="predicted"/>
<dbReference type="PROSITE" id="PS50222">
    <property type="entry name" value="EF_HAND_2"/>
    <property type="match status" value="1"/>
</dbReference>
<dbReference type="Gene3D" id="1.10.490.160">
    <property type="match status" value="2"/>
</dbReference>